<evidence type="ECO:0000313" key="1">
    <source>
        <dbReference type="EMBL" id="CAI9715742.1"/>
    </source>
</evidence>
<sequence length="97" mass="10870">MALLACASNDWFTTVAVAMIVVLMPYQCRNIYDKANFGQVIVLGDQYVVEQTFYSLAYCAEAILSRWESKDNISGFSPSEESVLAANLLPFFSWIVL</sequence>
<accession>A0AA36AJH0</accession>
<keyword evidence="2" id="KW-1185">Reference proteome</keyword>
<protein>
    <submittedName>
        <fullName evidence="1">Uncharacterized protein</fullName>
    </submittedName>
</protein>
<dbReference type="Proteomes" id="UP001162480">
    <property type="component" value="Chromosome 1"/>
</dbReference>
<dbReference type="EMBL" id="OX597814">
    <property type="protein sequence ID" value="CAI9715742.1"/>
    <property type="molecule type" value="Genomic_DNA"/>
</dbReference>
<name>A0AA36AJH0_OCTVU</name>
<proteinExistence type="predicted"/>
<dbReference type="AlphaFoldDB" id="A0AA36AJH0"/>
<organism evidence="1 2">
    <name type="scientific">Octopus vulgaris</name>
    <name type="common">Common octopus</name>
    <dbReference type="NCBI Taxonomy" id="6645"/>
    <lineage>
        <taxon>Eukaryota</taxon>
        <taxon>Metazoa</taxon>
        <taxon>Spiralia</taxon>
        <taxon>Lophotrochozoa</taxon>
        <taxon>Mollusca</taxon>
        <taxon>Cephalopoda</taxon>
        <taxon>Coleoidea</taxon>
        <taxon>Octopodiformes</taxon>
        <taxon>Octopoda</taxon>
        <taxon>Incirrata</taxon>
        <taxon>Octopodidae</taxon>
        <taxon>Octopus</taxon>
    </lineage>
</organism>
<gene>
    <name evidence="1" type="ORF">OCTVUL_1B028088</name>
</gene>
<reference evidence="1" key="1">
    <citation type="submission" date="2023-08" db="EMBL/GenBank/DDBJ databases">
        <authorList>
            <person name="Alioto T."/>
            <person name="Alioto T."/>
            <person name="Gomez Garrido J."/>
        </authorList>
    </citation>
    <scope>NUCLEOTIDE SEQUENCE</scope>
</reference>
<evidence type="ECO:0000313" key="2">
    <source>
        <dbReference type="Proteomes" id="UP001162480"/>
    </source>
</evidence>